<accession>A0ABR7V6R8</accession>
<evidence type="ECO:0000313" key="2">
    <source>
        <dbReference type="EMBL" id="MBD0849386.1"/>
    </source>
</evidence>
<sequence length="102" mass="11318">MSTTKDKKYQTLLLGLLFDGIGMLSFAVPFIGDFSDIIWAPLAGWLMTRMYKGKIGQAAGVFTFIEEIIPGLDVVPSFTIMWIYTYLIKGSKKGKLIDSKTG</sequence>
<dbReference type="RefSeq" id="WP_188312512.1">
    <property type="nucleotide sequence ID" value="NZ_JABTCG010000001.1"/>
</dbReference>
<protein>
    <submittedName>
        <fullName evidence="2">Uncharacterized protein</fullName>
    </submittedName>
</protein>
<keyword evidence="1" id="KW-1133">Transmembrane helix</keyword>
<comment type="caution">
    <text evidence="2">The sequence shown here is derived from an EMBL/GenBank/DDBJ whole genome shotgun (WGS) entry which is preliminary data.</text>
</comment>
<proteinExistence type="predicted"/>
<gene>
    <name evidence="2" type="ORF">HPE63_01795</name>
</gene>
<name>A0ABR7V6R8_9FLAO</name>
<dbReference type="EMBL" id="JABTCG010000001">
    <property type="protein sequence ID" value="MBD0849386.1"/>
    <property type="molecule type" value="Genomic_DNA"/>
</dbReference>
<keyword evidence="3" id="KW-1185">Reference proteome</keyword>
<evidence type="ECO:0000256" key="1">
    <source>
        <dbReference type="SAM" id="Phobius"/>
    </source>
</evidence>
<keyword evidence="1" id="KW-0812">Transmembrane</keyword>
<feature type="transmembrane region" description="Helical" evidence="1">
    <location>
        <begin position="68"/>
        <end position="87"/>
    </location>
</feature>
<keyword evidence="1" id="KW-0472">Membrane</keyword>
<feature type="transmembrane region" description="Helical" evidence="1">
    <location>
        <begin position="12"/>
        <end position="32"/>
    </location>
</feature>
<evidence type="ECO:0000313" key="3">
    <source>
        <dbReference type="Proteomes" id="UP000598350"/>
    </source>
</evidence>
<reference evidence="2 3" key="1">
    <citation type="submission" date="2020-05" db="EMBL/GenBank/DDBJ databases">
        <title>The draft genome sequence of Maribacter arenosus CAU 1321.</title>
        <authorList>
            <person name="Mu L."/>
        </authorList>
    </citation>
    <scope>NUCLEOTIDE SEQUENCE [LARGE SCALE GENOMIC DNA]</scope>
    <source>
        <strain evidence="2 3">CAU 1321</strain>
    </source>
</reference>
<organism evidence="2 3">
    <name type="scientific">Maribacter arenosus</name>
    <dbReference type="NCBI Taxonomy" id="1854708"/>
    <lineage>
        <taxon>Bacteria</taxon>
        <taxon>Pseudomonadati</taxon>
        <taxon>Bacteroidota</taxon>
        <taxon>Flavobacteriia</taxon>
        <taxon>Flavobacteriales</taxon>
        <taxon>Flavobacteriaceae</taxon>
        <taxon>Maribacter</taxon>
    </lineage>
</organism>
<dbReference type="Proteomes" id="UP000598350">
    <property type="component" value="Unassembled WGS sequence"/>
</dbReference>